<dbReference type="RefSeq" id="WP_130393347.1">
    <property type="nucleotide sequence ID" value="NZ_SGXM01000009.1"/>
</dbReference>
<evidence type="ECO:0000313" key="3">
    <source>
        <dbReference type="Proteomes" id="UP000291078"/>
    </source>
</evidence>
<feature type="transmembrane region" description="Helical" evidence="1">
    <location>
        <begin position="20"/>
        <end position="40"/>
    </location>
</feature>
<protein>
    <submittedName>
        <fullName evidence="2">Uncharacterized protein</fullName>
    </submittedName>
</protein>
<keyword evidence="1" id="KW-0812">Transmembrane</keyword>
<organism evidence="2 3">
    <name type="scientific">Cupriavidus agavae</name>
    <dbReference type="NCBI Taxonomy" id="1001822"/>
    <lineage>
        <taxon>Bacteria</taxon>
        <taxon>Pseudomonadati</taxon>
        <taxon>Pseudomonadota</taxon>
        <taxon>Betaproteobacteria</taxon>
        <taxon>Burkholderiales</taxon>
        <taxon>Burkholderiaceae</taxon>
        <taxon>Cupriavidus</taxon>
    </lineage>
</organism>
<comment type="caution">
    <text evidence="2">The sequence shown here is derived from an EMBL/GenBank/DDBJ whole genome shotgun (WGS) entry which is preliminary data.</text>
</comment>
<dbReference type="EMBL" id="SGXM01000009">
    <property type="protein sequence ID" value="RZT31262.1"/>
    <property type="molecule type" value="Genomic_DNA"/>
</dbReference>
<sequence length="178" mass="19164">MIGLSTHRLQWTLQLLRHRCGRAGTAALALGAVALLALYGQILPGIDEATARLATESAETDRLRREVAAGQSGAARQAMPAAATYTGFLRTHAELALQQGIELTDIDFATRPEAGQRYLRHTLRYAVDGPYPALRAYLEAVERLPGARIDSVSLVRALDRDGAVNALVQLSYLVEAGS</sequence>
<accession>A0A4Q7RH62</accession>
<keyword evidence="1" id="KW-1133">Transmembrane helix</keyword>
<proteinExistence type="predicted"/>
<dbReference type="AlphaFoldDB" id="A0A4Q7RH62"/>
<reference evidence="2 3" key="1">
    <citation type="journal article" date="2015" name="Stand. Genomic Sci.">
        <title>Genomic Encyclopedia of Bacterial and Archaeal Type Strains, Phase III: the genomes of soil and plant-associated and newly described type strains.</title>
        <authorList>
            <person name="Whitman W.B."/>
            <person name="Woyke T."/>
            <person name="Klenk H.P."/>
            <person name="Zhou Y."/>
            <person name="Lilburn T.G."/>
            <person name="Beck B.J."/>
            <person name="De Vos P."/>
            <person name="Vandamme P."/>
            <person name="Eisen J.A."/>
            <person name="Garrity G."/>
            <person name="Hugenholtz P."/>
            <person name="Kyrpides N.C."/>
        </authorList>
    </citation>
    <scope>NUCLEOTIDE SEQUENCE [LARGE SCALE GENOMIC DNA]</scope>
    <source>
        <strain evidence="2 3">ASC-9842</strain>
    </source>
</reference>
<keyword evidence="1" id="KW-0472">Membrane</keyword>
<gene>
    <name evidence="2" type="ORF">EV147_4443</name>
</gene>
<name>A0A4Q7RH62_9BURK</name>
<dbReference type="Proteomes" id="UP000291078">
    <property type="component" value="Unassembled WGS sequence"/>
</dbReference>
<evidence type="ECO:0000256" key="1">
    <source>
        <dbReference type="SAM" id="Phobius"/>
    </source>
</evidence>
<evidence type="ECO:0000313" key="2">
    <source>
        <dbReference type="EMBL" id="RZT31262.1"/>
    </source>
</evidence>
<dbReference type="OrthoDB" id="9132590at2"/>
<keyword evidence="3" id="KW-1185">Reference proteome</keyword>